<dbReference type="CDD" id="cd03201">
    <property type="entry name" value="GST_C_DHAR"/>
    <property type="match status" value="1"/>
</dbReference>
<evidence type="ECO:0000256" key="4">
    <source>
        <dbReference type="ARBA" id="ARBA00023206"/>
    </source>
</evidence>
<protein>
    <recommendedName>
        <fullName evidence="12">Dehydroascorbate reductase</fullName>
    </recommendedName>
</protein>
<sequence length="212" mass="23656">MALEVAVKAAVDDPNVLGDCPFSQRVLLTLEEKKISYITHLIDISNKPKWFLEVNPEGKVPVLKYNDKWIPDSDVIVKILEENYPVPSLFTPPQFASVGSNIFGTFVSFLKSKDPNDGTEQALLVELKALEDHLKAHGPYVAGEKVTGVDLALAPKLYHLVIALGHFKNWAIPESLGHVHNYIKLLFARESFQKTKAAKEHVIAGWEHKVNP</sequence>
<evidence type="ECO:0000256" key="7">
    <source>
        <dbReference type="ARBA" id="ARBA00049544"/>
    </source>
</evidence>
<gene>
    <name evidence="10" type="ORF">LLUT_LOCUS21711</name>
</gene>
<dbReference type="InterPro" id="IPR010987">
    <property type="entry name" value="Glutathione-S-Trfase_C-like"/>
</dbReference>
<keyword evidence="2" id="KW-0808">Transferase</keyword>
<dbReference type="PANTHER" id="PTHR44420">
    <property type="entry name" value="GLUTATHIONE S-TRANSFERASE DHAR2-RELATED"/>
    <property type="match status" value="1"/>
</dbReference>
<dbReference type="InterPro" id="IPR036282">
    <property type="entry name" value="Glutathione-S-Trfase_C_sf"/>
</dbReference>
<dbReference type="SFLD" id="SFLDG00358">
    <property type="entry name" value="Main_(cytGST)"/>
    <property type="match status" value="1"/>
</dbReference>
<dbReference type="AlphaFoldDB" id="A0AAV1XGC8"/>
<proteinExistence type="inferred from homology"/>
<keyword evidence="3" id="KW-0560">Oxidoreductase</keyword>
<dbReference type="InterPro" id="IPR044627">
    <property type="entry name" value="DHAR1/2/3/4"/>
</dbReference>
<dbReference type="FunFam" id="3.40.30.10:FF:000102">
    <property type="entry name" value="Glutathione S-transferase DHAR3 chloroplastic"/>
    <property type="match status" value="1"/>
</dbReference>
<organism evidence="10 11">
    <name type="scientific">Lupinus luteus</name>
    <name type="common">European yellow lupine</name>
    <dbReference type="NCBI Taxonomy" id="3873"/>
    <lineage>
        <taxon>Eukaryota</taxon>
        <taxon>Viridiplantae</taxon>
        <taxon>Streptophyta</taxon>
        <taxon>Embryophyta</taxon>
        <taxon>Tracheophyta</taxon>
        <taxon>Spermatophyta</taxon>
        <taxon>Magnoliopsida</taxon>
        <taxon>eudicotyledons</taxon>
        <taxon>Gunneridae</taxon>
        <taxon>Pentapetalae</taxon>
        <taxon>rosids</taxon>
        <taxon>fabids</taxon>
        <taxon>Fabales</taxon>
        <taxon>Fabaceae</taxon>
        <taxon>Papilionoideae</taxon>
        <taxon>50 kb inversion clade</taxon>
        <taxon>genistoids sensu lato</taxon>
        <taxon>core genistoids</taxon>
        <taxon>Genisteae</taxon>
        <taxon>Lupinus</taxon>
    </lineage>
</organism>
<evidence type="ECO:0000256" key="2">
    <source>
        <dbReference type="ARBA" id="ARBA00022679"/>
    </source>
</evidence>
<keyword evidence="4" id="KW-0318">Glutathionylation</keyword>
<dbReference type="InterPro" id="IPR004045">
    <property type="entry name" value="Glutathione_S-Trfase_N"/>
</dbReference>
<evidence type="ECO:0000256" key="6">
    <source>
        <dbReference type="ARBA" id="ARBA00047960"/>
    </source>
</evidence>
<dbReference type="CDD" id="cd00570">
    <property type="entry name" value="GST_N_family"/>
    <property type="match status" value="1"/>
</dbReference>
<dbReference type="SFLD" id="SFLDS00019">
    <property type="entry name" value="Glutathione_Transferase_(cytos"/>
    <property type="match status" value="1"/>
</dbReference>
<evidence type="ECO:0000259" key="9">
    <source>
        <dbReference type="PROSITE" id="PS50405"/>
    </source>
</evidence>
<dbReference type="InterPro" id="IPR036249">
    <property type="entry name" value="Thioredoxin-like_sf"/>
</dbReference>
<dbReference type="Pfam" id="PF13410">
    <property type="entry name" value="GST_C_2"/>
    <property type="match status" value="1"/>
</dbReference>
<comment type="catalytic activity">
    <reaction evidence="7">
        <text>L-dehydroascorbate + 2 glutathione = glutathione disulfide + L-ascorbate</text>
        <dbReference type="Rhea" id="RHEA:24424"/>
        <dbReference type="ChEBI" id="CHEBI:38290"/>
        <dbReference type="ChEBI" id="CHEBI:57925"/>
        <dbReference type="ChEBI" id="CHEBI:58297"/>
        <dbReference type="ChEBI" id="CHEBI:58539"/>
        <dbReference type="EC" id="1.8.5.1"/>
    </reaction>
</comment>
<dbReference type="Gene3D" id="3.40.30.10">
    <property type="entry name" value="Glutaredoxin"/>
    <property type="match status" value="1"/>
</dbReference>
<dbReference type="InterPro" id="IPR040079">
    <property type="entry name" value="Glutathione_S-Trfase"/>
</dbReference>
<dbReference type="Proteomes" id="UP001497480">
    <property type="component" value="Unassembled WGS sequence"/>
</dbReference>
<comment type="catalytic activity">
    <reaction evidence="6">
        <text>RX + glutathione = an S-substituted glutathione + a halide anion + H(+)</text>
        <dbReference type="Rhea" id="RHEA:16437"/>
        <dbReference type="ChEBI" id="CHEBI:15378"/>
        <dbReference type="ChEBI" id="CHEBI:16042"/>
        <dbReference type="ChEBI" id="CHEBI:17792"/>
        <dbReference type="ChEBI" id="CHEBI:57925"/>
        <dbReference type="ChEBI" id="CHEBI:90779"/>
        <dbReference type="EC" id="2.5.1.18"/>
    </reaction>
</comment>
<reference evidence="10 11" key="1">
    <citation type="submission" date="2024-03" db="EMBL/GenBank/DDBJ databases">
        <authorList>
            <person name="Martinez-Hernandez J."/>
        </authorList>
    </citation>
    <scope>NUCLEOTIDE SEQUENCE [LARGE SCALE GENOMIC DNA]</scope>
</reference>
<evidence type="ECO:0000313" key="10">
    <source>
        <dbReference type="EMBL" id="CAL0320651.1"/>
    </source>
</evidence>
<evidence type="ECO:0000259" key="8">
    <source>
        <dbReference type="PROSITE" id="PS50404"/>
    </source>
</evidence>
<evidence type="ECO:0000256" key="5">
    <source>
        <dbReference type="ARBA" id="ARBA00024194"/>
    </source>
</evidence>
<dbReference type="Pfam" id="PF13409">
    <property type="entry name" value="GST_N_2"/>
    <property type="match status" value="1"/>
</dbReference>
<dbReference type="GO" id="GO:0140547">
    <property type="term" value="P:acquisition of seed longevity"/>
    <property type="evidence" value="ECO:0007669"/>
    <property type="project" value="UniProtKB-ARBA"/>
</dbReference>
<evidence type="ECO:0008006" key="12">
    <source>
        <dbReference type="Google" id="ProtNLM"/>
    </source>
</evidence>
<dbReference type="SUPFAM" id="SSF47616">
    <property type="entry name" value="GST C-terminal domain-like"/>
    <property type="match status" value="1"/>
</dbReference>
<evidence type="ECO:0000256" key="3">
    <source>
        <dbReference type="ARBA" id="ARBA00023002"/>
    </source>
</evidence>
<keyword evidence="11" id="KW-1185">Reference proteome</keyword>
<dbReference type="SUPFAM" id="SSF52833">
    <property type="entry name" value="Thioredoxin-like"/>
    <property type="match status" value="1"/>
</dbReference>
<feature type="domain" description="GST N-terminal" evidence="8">
    <location>
        <begin position="10"/>
        <end position="88"/>
    </location>
</feature>
<dbReference type="GO" id="GO:0004364">
    <property type="term" value="F:glutathione transferase activity"/>
    <property type="evidence" value="ECO:0007669"/>
    <property type="project" value="UniProtKB-EC"/>
</dbReference>
<dbReference type="GO" id="GO:0045174">
    <property type="term" value="F:glutathione dehydrogenase (ascorbate) activity"/>
    <property type="evidence" value="ECO:0007669"/>
    <property type="project" value="UniProtKB-EC"/>
</dbReference>
<evidence type="ECO:0000313" key="11">
    <source>
        <dbReference type="Proteomes" id="UP001497480"/>
    </source>
</evidence>
<name>A0AAV1XGC8_LUPLU</name>
<keyword evidence="1" id="KW-0216">Detoxification</keyword>
<evidence type="ECO:0000256" key="1">
    <source>
        <dbReference type="ARBA" id="ARBA00022575"/>
    </source>
</evidence>
<comment type="similarity">
    <text evidence="5">Belongs to the GST superfamily. DHAR family.</text>
</comment>
<comment type="caution">
    <text evidence="10">The sequence shown here is derived from an EMBL/GenBank/DDBJ whole genome shotgun (WGS) entry which is preliminary data.</text>
</comment>
<dbReference type="FunFam" id="1.20.1050.10:FF:000029">
    <property type="entry name" value="Glutathione S-transferase DHAR3, chloroplastic"/>
    <property type="match status" value="1"/>
</dbReference>
<dbReference type="GO" id="GO:0033355">
    <property type="term" value="P:ascorbate glutathione cycle"/>
    <property type="evidence" value="ECO:0007669"/>
    <property type="project" value="InterPro"/>
</dbReference>
<accession>A0AAV1XGC8</accession>
<feature type="domain" description="GST C-terminal" evidence="9">
    <location>
        <begin position="72"/>
        <end position="212"/>
    </location>
</feature>
<dbReference type="Gene3D" id="1.20.1050.10">
    <property type="match status" value="1"/>
</dbReference>
<dbReference type="PROSITE" id="PS50405">
    <property type="entry name" value="GST_CTER"/>
    <property type="match status" value="1"/>
</dbReference>
<dbReference type="PROSITE" id="PS50404">
    <property type="entry name" value="GST_NTER"/>
    <property type="match status" value="1"/>
</dbReference>
<dbReference type="EMBL" id="CAXHTB010000015">
    <property type="protein sequence ID" value="CAL0320651.1"/>
    <property type="molecule type" value="Genomic_DNA"/>
</dbReference>
<dbReference type="PANTHER" id="PTHR44420:SF2">
    <property type="entry name" value="GLUTATHIONE S-TRANSFERASE DHAR2-RELATED"/>
    <property type="match status" value="1"/>
</dbReference>